<evidence type="ECO:0000313" key="1">
    <source>
        <dbReference type="EMBL" id="CAG5029406.1"/>
    </source>
</evidence>
<accession>A0A8S3XS72</accession>
<dbReference type="OrthoDB" id="2194416at2759"/>
<sequence length="146" mass="16205">MDLSVLVGSDDNRIDTHELEQMRSKLEEVIVVIRCTALENRPRLPRIPLSKCNRDVMKALNPLLATHLETTRDFCDTDLMLFGAALTVWRIGGAKLSTSGRATGQRSAIPAWRRKIEDRIANARALIGRLISSGRAIIGRELCAPS</sequence>
<organism evidence="1 2">
    <name type="scientific">Parnassius apollo</name>
    <name type="common">Apollo butterfly</name>
    <name type="synonym">Papilio apollo</name>
    <dbReference type="NCBI Taxonomy" id="110799"/>
    <lineage>
        <taxon>Eukaryota</taxon>
        <taxon>Metazoa</taxon>
        <taxon>Ecdysozoa</taxon>
        <taxon>Arthropoda</taxon>
        <taxon>Hexapoda</taxon>
        <taxon>Insecta</taxon>
        <taxon>Pterygota</taxon>
        <taxon>Neoptera</taxon>
        <taxon>Endopterygota</taxon>
        <taxon>Lepidoptera</taxon>
        <taxon>Glossata</taxon>
        <taxon>Ditrysia</taxon>
        <taxon>Papilionoidea</taxon>
        <taxon>Papilionidae</taxon>
        <taxon>Parnassiinae</taxon>
        <taxon>Parnassini</taxon>
        <taxon>Parnassius</taxon>
        <taxon>Parnassius</taxon>
    </lineage>
</organism>
<dbReference type="AlphaFoldDB" id="A0A8S3XS72"/>
<proteinExistence type="predicted"/>
<gene>
    <name evidence="1" type="ORF">PAPOLLO_LOCUS19225</name>
</gene>
<evidence type="ECO:0000313" key="2">
    <source>
        <dbReference type="Proteomes" id="UP000691718"/>
    </source>
</evidence>
<protein>
    <submittedName>
        <fullName evidence="1">(apollo) hypothetical protein</fullName>
    </submittedName>
</protein>
<comment type="caution">
    <text evidence="1">The sequence shown here is derived from an EMBL/GenBank/DDBJ whole genome shotgun (WGS) entry which is preliminary data.</text>
</comment>
<dbReference type="EMBL" id="CAJQZP010001207">
    <property type="protein sequence ID" value="CAG5029406.1"/>
    <property type="molecule type" value="Genomic_DNA"/>
</dbReference>
<name>A0A8S3XS72_PARAO</name>
<keyword evidence="2" id="KW-1185">Reference proteome</keyword>
<reference evidence="1" key="1">
    <citation type="submission" date="2021-04" db="EMBL/GenBank/DDBJ databases">
        <authorList>
            <person name="Tunstrom K."/>
        </authorList>
    </citation>
    <scope>NUCLEOTIDE SEQUENCE</scope>
</reference>
<dbReference type="Proteomes" id="UP000691718">
    <property type="component" value="Unassembled WGS sequence"/>
</dbReference>